<dbReference type="AlphaFoldDB" id="F6FTQ4"/>
<accession>F6FTQ4</accession>
<dbReference type="HOGENOM" id="CLU_1894691_0_0_11"/>
<protein>
    <recommendedName>
        <fullName evidence="3">SnoaL-like domain-containing protein</fullName>
    </recommendedName>
</protein>
<evidence type="ECO:0000313" key="2">
    <source>
        <dbReference type="Proteomes" id="UP000009236"/>
    </source>
</evidence>
<dbReference type="STRING" id="743718.Isova_1416"/>
<dbReference type="InterPro" id="IPR032710">
    <property type="entry name" value="NTF2-like_dom_sf"/>
</dbReference>
<sequence>MATLPTDGYDRDALRAFLVDYGLALGAGDLEALADRFDLPALLTLPERSVVLTGPEQVHDLLRERLAGHRERELVAVVPELGDVEEVGWALLWVDVRWSYRDEYAAEGASEHVRYLLRRGRGTFEVCVVAPVA</sequence>
<dbReference type="Gene3D" id="3.10.450.50">
    <property type="match status" value="1"/>
</dbReference>
<evidence type="ECO:0000313" key="1">
    <source>
        <dbReference type="EMBL" id="AEG44181.1"/>
    </source>
</evidence>
<keyword evidence="2" id="KW-1185">Reference proteome</keyword>
<gene>
    <name evidence="1" type="ordered locus">Isova_1416</name>
</gene>
<reference evidence="1 2" key="1">
    <citation type="submission" date="2011-05" db="EMBL/GenBank/DDBJ databases">
        <title>Complete sequence of Isoptericola variabilis 225.</title>
        <authorList>
            <consortium name="US DOE Joint Genome Institute"/>
            <person name="Lucas S."/>
            <person name="Han J."/>
            <person name="Lapidus A."/>
            <person name="Cheng J.-F."/>
            <person name="Goodwin L."/>
            <person name="Pitluck S."/>
            <person name="Peters L."/>
            <person name="Mikhailova N."/>
            <person name="Zeytun A."/>
            <person name="Han C."/>
            <person name="Tapia R."/>
            <person name="Land M."/>
            <person name="Hauser L."/>
            <person name="Kyrpides N."/>
            <person name="Ivanova N."/>
            <person name="Pagani I."/>
            <person name="Siebers A."/>
            <person name="Allgaier M."/>
            <person name="Thelen M."/>
            <person name="Hugenholtz P."/>
            <person name="Gladden J."/>
            <person name="Woyke T."/>
        </authorList>
    </citation>
    <scope>NUCLEOTIDE SEQUENCE [LARGE SCALE GENOMIC DNA]</scope>
    <source>
        <strain evidence="2">225</strain>
    </source>
</reference>
<dbReference type="eggNOG" id="ENOG50332QW">
    <property type="taxonomic scope" value="Bacteria"/>
</dbReference>
<dbReference type="EMBL" id="CP002810">
    <property type="protein sequence ID" value="AEG44181.1"/>
    <property type="molecule type" value="Genomic_DNA"/>
</dbReference>
<proteinExistence type="predicted"/>
<dbReference type="KEGG" id="iva:Isova_1416"/>
<name>F6FTQ4_ISOV2</name>
<dbReference type="SUPFAM" id="SSF54427">
    <property type="entry name" value="NTF2-like"/>
    <property type="match status" value="1"/>
</dbReference>
<dbReference type="RefSeq" id="WP_013838573.1">
    <property type="nucleotide sequence ID" value="NC_015588.1"/>
</dbReference>
<evidence type="ECO:0008006" key="3">
    <source>
        <dbReference type="Google" id="ProtNLM"/>
    </source>
</evidence>
<dbReference type="Proteomes" id="UP000009236">
    <property type="component" value="Chromosome"/>
</dbReference>
<organism evidence="2">
    <name type="scientific">Isoptericola variabilis (strain 225)</name>
    <dbReference type="NCBI Taxonomy" id="743718"/>
    <lineage>
        <taxon>Bacteria</taxon>
        <taxon>Bacillati</taxon>
        <taxon>Actinomycetota</taxon>
        <taxon>Actinomycetes</taxon>
        <taxon>Micrococcales</taxon>
        <taxon>Promicromonosporaceae</taxon>
        <taxon>Isoptericola</taxon>
    </lineage>
</organism>